<gene>
    <name evidence="5" type="ORF">B0A48_18533</name>
</gene>
<dbReference type="InterPro" id="IPR015590">
    <property type="entry name" value="Aldehyde_DH_dom"/>
</dbReference>
<sequence length="454" mass="48924">MALPFGSTIPLWLEGKEITTSTTYDVISSAAGKVLYKSSYASVQDAENAIRSAQMAFELWSQTKPSVRQNFLLRAAGILDERNERAALYCGSVPTPSENGKSAMVLREPYGVVLSIAPWNAPYMLGLRACLGPLAMGNTVILKGSEASPSAYWEIVSILHEAGLPAGCLNTISHRPQDAALITTAIIASPPIRKVTFTGSTKTGAIITSQAAKLLKPTLMELGGKAPTIVCEDTDLSQAALGCTLGAFLHSGQICMSTERILVCEEVAADFKEALKGTLEAVFGDPNGLVLVNEHPVLKNKQLLEDAISKGAKVVYGDPHHQTESRTSMRPVVVEGVHNGMDIYHTESFGPTVSVIVVRSDEEAIKIAKDTDYGLSAAVFTEDLRRGLIIAKRIKSVAVQINSMSVHDESALPHGRYKKSGFVRFNGLEGWTSGCRRRQSHGEMRGRLSIILLM</sequence>
<name>A0A1V8S954_9PEZI</name>
<dbReference type="Proteomes" id="UP000192596">
    <property type="component" value="Unassembled WGS sequence"/>
</dbReference>
<keyword evidence="1 3" id="KW-0560">Oxidoreductase</keyword>
<dbReference type="STRING" id="1507870.A0A1V8S954"/>
<dbReference type="PANTHER" id="PTHR43353:SF6">
    <property type="entry name" value="CYTOPLASMIC ALDEHYDE DEHYDROGENASE (EUROFUNG)"/>
    <property type="match status" value="1"/>
</dbReference>
<proteinExistence type="inferred from homology"/>
<comment type="similarity">
    <text evidence="3">Belongs to the aldehyde dehydrogenase family.</text>
</comment>
<organism evidence="5 6">
    <name type="scientific">Cryoendolithus antarcticus</name>
    <dbReference type="NCBI Taxonomy" id="1507870"/>
    <lineage>
        <taxon>Eukaryota</taxon>
        <taxon>Fungi</taxon>
        <taxon>Dikarya</taxon>
        <taxon>Ascomycota</taxon>
        <taxon>Pezizomycotina</taxon>
        <taxon>Dothideomycetes</taxon>
        <taxon>Dothideomycetidae</taxon>
        <taxon>Cladosporiales</taxon>
        <taxon>Cladosporiaceae</taxon>
        <taxon>Cryoendolithus</taxon>
    </lineage>
</organism>
<dbReference type="Gene3D" id="3.40.309.10">
    <property type="entry name" value="Aldehyde Dehydrogenase, Chain A, domain 2"/>
    <property type="match status" value="1"/>
</dbReference>
<evidence type="ECO:0000256" key="1">
    <source>
        <dbReference type="ARBA" id="ARBA00023002"/>
    </source>
</evidence>
<dbReference type="OrthoDB" id="310895at2759"/>
<dbReference type="EMBL" id="NAJO01000086">
    <property type="protein sequence ID" value="OQN95569.1"/>
    <property type="molecule type" value="Genomic_DNA"/>
</dbReference>
<dbReference type="InParanoid" id="A0A1V8S954"/>
<dbReference type="InterPro" id="IPR016162">
    <property type="entry name" value="Ald_DH_N"/>
</dbReference>
<dbReference type="GO" id="GO:0004777">
    <property type="term" value="F:succinate-semialdehyde dehydrogenase (NAD+) activity"/>
    <property type="evidence" value="ECO:0007669"/>
    <property type="project" value="TreeGrafter"/>
</dbReference>
<evidence type="ECO:0000313" key="5">
    <source>
        <dbReference type="EMBL" id="OQN95569.1"/>
    </source>
</evidence>
<protein>
    <recommendedName>
        <fullName evidence="4">Aldehyde dehydrogenase domain-containing protein</fullName>
    </recommendedName>
</protein>
<feature type="active site" evidence="2">
    <location>
        <position position="221"/>
    </location>
</feature>
<dbReference type="Pfam" id="PF00171">
    <property type="entry name" value="Aldedh"/>
    <property type="match status" value="2"/>
</dbReference>
<dbReference type="PANTHER" id="PTHR43353">
    <property type="entry name" value="SUCCINATE-SEMIALDEHYDE DEHYDROGENASE, MITOCHONDRIAL"/>
    <property type="match status" value="1"/>
</dbReference>
<feature type="domain" description="Aldehyde dehydrogenase" evidence="4">
    <location>
        <begin position="21"/>
        <end position="87"/>
    </location>
</feature>
<dbReference type="PROSITE" id="PS00687">
    <property type="entry name" value="ALDEHYDE_DEHYDR_GLU"/>
    <property type="match status" value="1"/>
</dbReference>
<dbReference type="Gene3D" id="3.40.605.10">
    <property type="entry name" value="Aldehyde Dehydrogenase, Chain A, domain 1"/>
    <property type="match status" value="2"/>
</dbReference>
<dbReference type="GO" id="GO:0009450">
    <property type="term" value="P:gamma-aminobutyric acid catabolic process"/>
    <property type="evidence" value="ECO:0007669"/>
    <property type="project" value="TreeGrafter"/>
</dbReference>
<accession>A0A1V8S954</accession>
<dbReference type="AlphaFoldDB" id="A0A1V8S954"/>
<dbReference type="InterPro" id="IPR016161">
    <property type="entry name" value="Ald_DH/histidinol_DH"/>
</dbReference>
<evidence type="ECO:0000259" key="4">
    <source>
        <dbReference type="Pfam" id="PF00171"/>
    </source>
</evidence>
<dbReference type="InterPro" id="IPR016163">
    <property type="entry name" value="Ald_DH_C"/>
</dbReference>
<evidence type="ECO:0000313" key="6">
    <source>
        <dbReference type="Proteomes" id="UP000192596"/>
    </source>
</evidence>
<evidence type="ECO:0000256" key="3">
    <source>
        <dbReference type="RuleBase" id="RU003345"/>
    </source>
</evidence>
<dbReference type="InterPro" id="IPR029510">
    <property type="entry name" value="Ald_DH_CS_GLU"/>
</dbReference>
<dbReference type="InterPro" id="IPR050740">
    <property type="entry name" value="Aldehyde_DH_Superfamily"/>
</dbReference>
<dbReference type="SUPFAM" id="SSF53720">
    <property type="entry name" value="ALDH-like"/>
    <property type="match status" value="1"/>
</dbReference>
<reference evidence="6" key="1">
    <citation type="submission" date="2017-03" db="EMBL/GenBank/DDBJ databases">
        <title>Genomes of endolithic fungi from Antarctica.</title>
        <authorList>
            <person name="Coleine C."/>
            <person name="Masonjones S."/>
            <person name="Stajich J.E."/>
        </authorList>
    </citation>
    <scope>NUCLEOTIDE SEQUENCE [LARGE SCALE GENOMIC DNA]</scope>
    <source>
        <strain evidence="6">CCFEE 5527</strain>
    </source>
</reference>
<keyword evidence="6" id="KW-1185">Reference proteome</keyword>
<feature type="domain" description="Aldehyde dehydrogenase" evidence="4">
    <location>
        <begin position="96"/>
        <end position="433"/>
    </location>
</feature>
<comment type="caution">
    <text evidence="5">The sequence shown here is derived from an EMBL/GenBank/DDBJ whole genome shotgun (WGS) entry which is preliminary data.</text>
</comment>
<evidence type="ECO:0000256" key="2">
    <source>
        <dbReference type="PROSITE-ProRule" id="PRU10007"/>
    </source>
</evidence>